<keyword evidence="6" id="KW-0812">Transmembrane</keyword>
<evidence type="ECO:0000256" key="6">
    <source>
        <dbReference type="SAM" id="Phobius"/>
    </source>
</evidence>
<keyword evidence="6" id="KW-0472">Membrane</keyword>
<feature type="region of interest" description="Disordered" evidence="5">
    <location>
        <begin position="1"/>
        <end position="22"/>
    </location>
</feature>
<reference evidence="8" key="2">
    <citation type="submission" date="2018-10" db="UniProtKB">
        <authorList>
            <consortium name="EnsemblPlants"/>
        </authorList>
    </citation>
    <scope>IDENTIFICATION</scope>
</reference>
<dbReference type="PROSITE" id="PS51999">
    <property type="entry name" value="ZF_GRF"/>
    <property type="match status" value="1"/>
</dbReference>
<dbReference type="OrthoDB" id="2822301at2759"/>
<keyword evidence="3" id="KW-0862">Zinc</keyword>
<keyword evidence="9" id="KW-1185">Reference proteome</keyword>
<dbReference type="Gramene" id="TraesWEE_scaffold_058434_01G000200.1">
    <property type="protein sequence ID" value="TraesWEE_scaffold_058434_01G000200.1"/>
    <property type="gene ID" value="TraesWEE_scaffold_058434_01G000200"/>
</dbReference>
<dbReference type="InterPro" id="IPR010666">
    <property type="entry name" value="Znf_GRF"/>
</dbReference>
<evidence type="ECO:0000256" key="2">
    <source>
        <dbReference type="ARBA" id="ARBA00022771"/>
    </source>
</evidence>
<dbReference type="Gramene" id="TraesCAD_scaffold_056899_01G000200.1">
    <property type="protein sequence ID" value="TraesCAD_scaffold_056899_01G000200.1"/>
    <property type="gene ID" value="TraesCAD_scaffold_056899_01G000200"/>
</dbReference>
<dbReference type="Gramene" id="TraesCLE_scaffold_037529_01G000700.1">
    <property type="protein sequence ID" value="TraesCLE_scaffold_037529_01G000700.1"/>
    <property type="gene ID" value="TraesCLE_scaffold_037529_01G000700"/>
</dbReference>
<evidence type="ECO:0000313" key="9">
    <source>
        <dbReference type="Proteomes" id="UP000019116"/>
    </source>
</evidence>
<sequence>MSLSSADSSYSRGGGLRRRGGVARSHVPYREHAMDYEPAVICGRCGRKAPRWISWSPANPGRRYYSCVDSHHGFIDWHDTPTTPFLRQLLGDLRDKVWRLEDELAGQTPEGEVVLLREELEKKNALVAEMGARCDSKHEMEMYKSLFYGMVLFVAGLVAGFFLFQ</sequence>
<keyword evidence="1" id="KW-0479">Metal-binding</keyword>
<evidence type="ECO:0000256" key="1">
    <source>
        <dbReference type="ARBA" id="ARBA00022723"/>
    </source>
</evidence>
<dbReference type="Proteomes" id="UP000019116">
    <property type="component" value="Chromosome 6D"/>
</dbReference>
<organism evidence="8">
    <name type="scientific">Triticum aestivum</name>
    <name type="common">Wheat</name>
    <dbReference type="NCBI Taxonomy" id="4565"/>
    <lineage>
        <taxon>Eukaryota</taxon>
        <taxon>Viridiplantae</taxon>
        <taxon>Streptophyta</taxon>
        <taxon>Embryophyta</taxon>
        <taxon>Tracheophyta</taxon>
        <taxon>Spermatophyta</taxon>
        <taxon>Magnoliopsida</taxon>
        <taxon>Liliopsida</taxon>
        <taxon>Poales</taxon>
        <taxon>Poaceae</taxon>
        <taxon>BOP clade</taxon>
        <taxon>Pooideae</taxon>
        <taxon>Triticodae</taxon>
        <taxon>Triticeae</taxon>
        <taxon>Triticinae</taxon>
        <taxon>Triticum</taxon>
    </lineage>
</organism>
<evidence type="ECO:0000256" key="4">
    <source>
        <dbReference type="PROSITE-ProRule" id="PRU01343"/>
    </source>
</evidence>
<evidence type="ECO:0000313" key="8">
    <source>
        <dbReference type="EnsemblPlants" id="TraesCS6D02G329800.1"/>
    </source>
</evidence>
<keyword evidence="6" id="KW-1133">Transmembrane helix</keyword>
<feature type="transmembrane region" description="Helical" evidence="6">
    <location>
        <begin position="146"/>
        <end position="164"/>
    </location>
</feature>
<dbReference type="Gramene" id="TraesROB_scaffold_066481_01G000500.1">
    <property type="protein sequence ID" value="TraesROB_scaffold_066481_01G000500.1"/>
    <property type="gene ID" value="TraesROB_scaffold_066481_01G000500"/>
</dbReference>
<keyword evidence="2 4" id="KW-0863">Zinc-finger</keyword>
<protein>
    <recommendedName>
        <fullName evidence="7">GRF-type domain-containing protein</fullName>
    </recommendedName>
</protein>
<evidence type="ECO:0000256" key="5">
    <source>
        <dbReference type="SAM" id="MobiDB-lite"/>
    </source>
</evidence>
<proteinExistence type="predicted"/>
<dbReference type="AlphaFoldDB" id="A0A3B6QMN3"/>
<dbReference type="GO" id="GO:0008270">
    <property type="term" value="F:zinc ion binding"/>
    <property type="evidence" value="ECO:0007669"/>
    <property type="project" value="UniProtKB-KW"/>
</dbReference>
<evidence type="ECO:0000256" key="3">
    <source>
        <dbReference type="ARBA" id="ARBA00022833"/>
    </source>
</evidence>
<dbReference type="PANTHER" id="PTHR33248">
    <property type="entry name" value="ZINC ION-BINDING PROTEIN"/>
    <property type="match status" value="1"/>
</dbReference>
<reference evidence="8" key="1">
    <citation type="submission" date="2018-08" db="EMBL/GenBank/DDBJ databases">
        <authorList>
            <person name="Rossello M."/>
        </authorList>
    </citation>
    <scope>NUCLEOTIDE SEQUENCE [LARGE SCALE GENOMIC DNA]</scope>
    <source>
        <strain evidence="8">cv. Chinese Spring</strain>
    </source>
</reference>
<evidence type="ECO:0000259" key="7">
    <source>
        <dbReference type="PROSITE" id="PS51999"/>
    </source>
</evidence>
<dbReference type="Gramene" id="TraesCS6D02G329800.1">
    <property type="protein sequence ID" value="TraesCS6D02G329800.1"/>
    <property type="gene ID" value="TraesCS6D02G329800"/>
</dbReference>
<accession>A0A3B6QMN3</accession>
<feature type="domain" description="GRF-type" evidence="7">
    <location>
        <begin position="42"/>
        <end position="81"/>
    </location>
</feature>
<name>A0A3B6QMN3_WHEAT</name>
<dbReference type="EnsemblPlants" id="TraesCS6D02G329800.1">
    <property type="protein sequence ID" value="TraesCS6D02G329800.1"/>
    <property type="gene ID" value="TraesCS6D02G329800"/>
</dbReference>
<dbReference type="OMA" id="YEPTVIC"/>
<dbReference type="Gramene" id="TraesCS6D03G0768100.1">
    <property type="protein sequence ID" value="TraesCS6D03G0768100.1.CDS"/>
    <property type="gene ID" value="TraesCS6D03G0768100"/>
</dbReference>
<dbReference type="Gramene" id="TraesPARA_EIv1.0_2138010.1">
    <property type="protein sequence ID" value="TraesPARA_EIv1.0_2138010.1.CDS"/>
    <property type="gene ID" value="TraesPARA_EIv1.0_2138010"/>
</dbReference>